<sequence>MGNSCPCCRKADDLADENKPVQKITIINERWQVHRQLGKGGCGKVYEVYDITDNNKPYAMKTEAVKNTETGRLPQEEKVISLIHEKGHGRHVTELLDRGMLQMDPRRPPTQFIVMTLLGPSLADLRKLCRNKRMAPGTTALLAIQMLESVEDIHNCGYIHRDIKPGNYMLGAGPRRHVVYIIDFGMARKYVDEDGKLLPIRKDNVRFRGTFRYAASETHKNVEYGRQHDLYCLLHTLAEMRMGELPWQEFEGDPTATYELKHKIIPTRWLSGVEPQYLAFYEHLTSLHYDIKPGYEILRGLFKDVLKNLKMTTGSPFEWEPNGENYHRFVKEELSRLFRDDIKT</sequence>
<dbReference type="Gene3D" id="1.10.510.10">
    <property type="entry name" value="Transferase(Phosphotransferase) domain 1"/>
    <property type="match status" value="1"/>
</dbReference>
<organism evidence="3 4">
    <name type="scientific">Romanomermis culicivorax</name>
    <name type="common">Nematode worm</name>
    <dbReference type="NCBI Taxonomy" id="13658"/>
    <lineage>
        <taxon>Eukaryota</taxon>
        <taxon>Metazoa</taxon>
        <taxon>Ecdysozoa</taxon>
        <taxon>Nematoda</taxon>
        <taxon>Enoplea</taxon>
        <taxon>Dorylaimia</taxon>
        <taxon>Mermithida</taxon>
        <taxon>Mermithoidea</taxon>
        <taxon>Mermithidae</taxon>
        <taxon>Romanomermis</taxon>
    </lineage>
</organism>
<feature type="domain" description="Protein kinase" evidence="2">
    <location>
        <begin position="31"/>
        <end position="344"/>
    </location>
</feature>
<dbReference type="PROSITE" id="PS00108">
    <property type="entry name" value="PROTEIN_KINASE_ST"/>
    <property type="match status" value="1"/>
</dbReference>
<dbReference type="InterPro" id="IPR050235">
    <property type="entry name" value="CK1_Ser-Thr_kinase"/>
</dbReference>
<dbReference type="OMA" id="TIINERW"/>
<dbReference type="Pfam" id="PF00069">
    <property type="entry name" value="Pkinase"/>
    <property type="match status" value="1"/>
</dbReference>
<dbReference type="InterPro" id="IPR008271">
    <property type="entry name" value="Ser/Thr_kinase_AS"/>
</dbReference>
<evidence type="ECO:0000313" key="4">
    <source>
        <dbReference type="WBParaSite" id="nRc.2.0.1.t21990-RA"/>
    </source>
</evidence>
<dbReference type="GO" id="GO:0005524">
    <property type="term" value="F:ATP binding"/>
    <property type="evidence" value="ECO:0007669"/>
    <property type="project" value="InterPro"/>
</dbReference>
<dbReference type="SMART" id="SM00220">
    <property type="entry name" value="S_TKc"/>
    <property type="match status" value="1"/>
</dbReference>
<dbReference type="InterPro" id="IPR000719">
    <property type="entry name" value="Prot_kinase_dom"/>
</dbReference>
<protein>
    <recommendedName>
        <fullName evidence="1">non-specific serine/threonine protein kinase</fullName>
        <ecNumber evidence="1">2.7.11.1</ecNumber>
    </recommendedName>
</protein>
<keyword evidence="3" id="KW-1185">Reference proteome</keyword>
<dbReference type="EC" id="2.7.11.1" evidence="1"/>
<dbReference type="PROSITE" id="PS50011">
    <property type="entry name" value="PROTEIN_KINASE_DOM"/>
    <property type="match status" value="1"/>
</dbReference>
<evidence type="ECO:0000256" key="1">
    <source>
        <dbReference type="ARBA" id="ARBA00012513"/>
    </source>
</evidence>
<evidence type="ECO:0000313" key="3">
    <source>
        <dbReference type="Proteomes" id="UP000887565"/>
    </source>
</evidence>
<dbReference type="SUPFAM" id="SSF56112">
    <property type="entry name" value="Protein kinase-like (PK-like)"/>
    <property type="match status" value="1"/>
</dbReference>
<name>A0A915J777_ROMCU</name>
<reference evidence="4" key="1">
    <citation type="submission" date="2022-11" db="UniProtKB">
        <authorList>
            <consortium name="WormBaseParasite"/>
        </authorList>
    </citation>
    <scope>IDENTIFICATION</scope>
</reference>
<dbReference type="Proteomes" id="UP000887565">
    <property type="component" value="Unplaced"/>
</dbReference>
<evidence type="ECO:0000259" key="2">
    <source>
        <dbReference type="PROSITE" id="PS50011"/>
    </source>
</evidence>
<dbReference type="AlphaFoldDB" id="A0A915J777"/>
<accession>A0A915J777</accession>
<proteinExistence type="predicted"/>
<dbReference type="GO" id="GO:0004674">
    <property type="term" value="F:protein serine/threonine kinase activity"/>
    <property type="evidence" value="ECO:0007669"/>
    <property type="project" value="UniProtKB-EC"/>
</dbReference>
<dbReference type="WBParaSite" id="nRc.2.0.1.t21990-RA">
    <property type="protein sequence ID" value="nRc.2.0.1.t21990-RA"/>
    <property type="gene ID" value="nRc.2.0.1.g21990"/>
</dbReference>
<dbReference type="InterPro" id="IPR011009">
    <property type="entry name" value="Kinase-like_dom_sf"/>
</dbReference>
<dbReference type="PANTHER" id="PTHR11909">
    <property type="entry name" value="CASEIN KINASE-RELATED"/>
    <property type="match status" value="1"/>
</dbReference>